<reference evidence="8" key="1">
    <citation type="journal article" date="2015" name="PLoS Genet.">
        <title>Genome Sequence and Transcriptome Analyses of Chrysochromulina tobin: Metabolic Tools for Enhanced Algal Fitness in the Prominent Order Prymnesiales (Haptophyceae).</title>
        <authorList>
            <person name="Hovde B.T."/>
            <person name="Deodato C.R."/>
            <person name="Hunsperger H.M."/>
            <person name="Ryken S.A."/>
            <person name="Yost W."/>
            <person name="Jha R.K."/>
            <person name="Patterson J."/>
            <person name="Monnat R.J. Jr."/>
            <person name="Barlow S.B."/>
            <person name="Starkenburg S.R."/>
            <person name="Cattolico R.A."/>
        </authorList>
    </citation>
    <scope>NUCLEOTIDE SEQUENCE</scope>
    <source>
        <strain evidence="8">CCMP291</strain>
    </source>
</reference>
<feature type="transmembrane region" description="Helical" evidence="6">
    <location>
        <begin position="396"/>
        <end position="415"/>
    </location>
</feature>
<dbReference type="InterPro" id="IPR005016">
    <property type="entry name" value="TDE1/TMS"/>
</dbReference>
<dbReference type="EMBL" id="JWZX01002415">
    <property type="protein sequence ID" value="KOO29447.1"/>
    <property type="molecule type" value="Genomic_DNA"/>
</dbReference>
<keyword evidence="5 6" id="KW-0472">Membrane</keyword>
<name>A0A0M0JT51_9EUKA</name>
<dbReference type="OrthoDB" id="5963193at2759"/>
<evidence type="ECO:0000313" key="7">
    <source>
        <dbReference type="EMBL" id="KOO29447.1"/>
    </source>
</evidence>
<sequence length="466" mass="50048">MGSVLGTCFGSCLASCATSAICSLTGCACMMSPKWANMMYVIFITMTVIVSLSLKYSGKDLNIGYEVGMPTSTPSVCVPSPAEAAVVVAGVVIKPAVPANNCDNLAYDMCNSTSCQGMWAVYRLTFSLAGFFLVMLLLTCTKTSFSTTMHRGFWFGKGLGLTGVVIACLFAPNDLFAGFAWFARIGAPLFVIYQVVCFIDFGYTFSTKVVEKDEREDNFFGLTNHGGKYKGFMLFVCFLLVVAAFAATAVLYSVYPRECAFNNAAVTTSLLFSLINFGITISPIAEHGSILVACLVWCYSTYLAFSAISAFPEPSCNPYVETKEGDTLWLVISVAIAAASIAWMAYQNGARQMGGNAMDGKEQVPTTASNDTVAVVVRVDPIVGSGAAEAATADSYVSYHLVMFLASLYAAMLVTDWGAESTTTGSTRENLGYPSAWLLLGSMWVCQLIYFWTLIAARACPDRDFS</sequence>
<dbReference type="PANTHER" id="PTHR10383">
    <property type="entry name" value="SERINE INCORPORATOR"/>
    <property type="match status" value="1"/>
</dbReference>
<keyword evidence="8" id="KW-1185">Reference proteome</keyword>
<comment type="similarity">
    <text evidence="2">Belongs to the TDE1 family.</text>
</comment>
<keyword evidence="3 6" id="KW-0812">Transmembrane</keyword>
<dbReference type="AlphaFoldDB" id="A0A0M0JT51"/>
<accession>A0A0M0JT51</accession>
<evidence type="ECO:0000256" key="6">
    <source>
        <dbReference type="SAM" id="Phobius"/>
    </source>
</evidence>
<feature type="transmembrane region" description="Helical" evidence="6">
    <location>
        <begin position="328"/>
        <end position="346"/>
    </location>
</feature>
<feature type="transmembrane region" description="Helical" evidence="6">
    <location>
        <begin position="189"/>
        <end position="210"/>
    </location>
</feature>
<dbReference type="Pfam" id="PF03348">
    <property type="entry name" value="Serinc"/>
    <property type="match status" value="1"/>
</dbReference>
<organism evidence="7 8">
    <name type="scientific">Chrysochromulina tobinii</name>
    <dbReference type="NCBI Taxonomy" id="1460289"/>
    <lineage>
        <taxon>Eukaryota</taxon>
        <taxon>Haptista</taxon>
        <taxon>Haptophyta</taxon>
        <taxon>Prymnesiophyceae</taxon>
        <taxon>Prymnesiales</taxon>
        <taxon>Chrysochromulinaceae</taxon>
        <taxon>Chrysochromulina</taxon>
    </lineage>
</organism>
<feature type="transmembrane region" description="Helical" evidence="6">
    <location>
        <begin position="435"/>
        <end position="457"/>
    </location>
</feature>
<protein>
    <submittedName>
        <fullName evidence="7">Serinc domain containing protein</fullName>
    </submittedName>
</protein>
<gene>
    <name evidence="7" type="ORF">Ctob_004853</name>
</gene>
<dbReference type="PANTHER" id="PTHR10383:SF9">
    <property type="entry name" value="SERINE INCORPORATOR, ISOFORM F"/>
    <property type="match status" value="1"/>
</dbReference>
<keyword evidence="4 6" id="KW-1133">Transmembrane helix</keyword>
<feature type="transmembrane region" description="Helical" evidence="6">
    <location>
        <begin position="261"/>
        <end position="281"/>
    </location>
</feature>
<evidence type="ECO:0000256" key="4">
    <source>
        <dbReference type="ARBA" id="ARBA00022989"/>
    </source>
</evidence>
<evidence type="ECO:0000256" key="2">
    <source>
        <dbReference type="ARBA" id="ARBA00006665"/>
    </source>
</evidence>
<dbReference type="Proteomes" id="UP000037460">
    <property type="component" value="Unassembled WGS sequence"/>
</dbReference>
<proteinExistence type="inferred from homology"/>
<comment type="subcellular location">
    <subcellularLocation>
        <location evidence="1">Membrane</location>
        <topology evidence="1">Multi-pass membrane protein</topology>
    </subcellularLocation>
</comment>
<feature type="transmembrane region" description="Helical" evidence="6">
    <location>
        <begin position="288"/>
        <end position="308"/>
    </location>
</feature>
<evidence type="ECO:0000313" key="8">
    <source>
        <dbReference type="Proteomes" id="UP000037460"/>
    </source>
</evidence>
<feature type="transmembrane region" description="Helical" evidence="6">
    <location>
        <begin position="117"/>
        <end position="138"/>
    </location>
</feature>
<evidence type="ECO:0000256" key="3">
    <source>
        <dbReference type="ARBA" id="ARBA00022692"/>
    </source>
</evidence>
<feature type="transmembrane region" description="Helical" evidence="6">
    <location>
        <begin position="159"/>
        <end position="183"/>
    </location>
</feature>
<evidence type="ECO:0000256" key="1">
    <source>
        <dbReference type="ARBA" id="ARBA00004141"/>
    </source>
</evidence>
<evidence type="ECO:0000256" key="5">
    <source>
        <dbReference type="ARBA" id="ARBA00023136"/>
    </source>
</evidence>
<feature type="transmembrane region" description="Helical" evidence="6">
    <location>
        <begin position="35"/>
        <end position="54"/>
    </location>
</feature>
<comment type="caution">
    <text evidence="7">The sequence shown here is derived from an EMBL/GenBank/DDBJ whole genome shotgun (WGS) entry which is preliminary data.</text>
</comment>
<dbReference type="GO" id="GO:0016020">
    <property type="term" value="C:membrane"/>
    <property type="evidence" value="ECO:0007669"/>
    <property type="project" value="UniProtKB-SubCell"/>
</dbReference>
<feature type="transmembrane region" description="Helical" evidence="6">
    <location>
        <begin position="231"/>
        <end position="255"/>
    </location>
</feature>